<keyword evidence="3" id="KW-1185">Reference proteome</keyword>
<feature type="transmembrane region" description="Helical" evidence="1">
    <location>
        <begin position="12"/>
        <end position="31"/>
    </location>
</feature>
<feature type="transmembrane region" description="Helical" evidence="1">
    <location>
        <begin position="43"/>
        <end position="63"/>
    </location>
</feature>
<organism evidence="2 3">
    <name type="scientific">Flammeovirga kamogawensis</name>
    <dbReference type="NCBI Taxonomy" id="373891"/>
    <lineage>
        <taxon>Bacteria</taxon>
        <taxon>Pseudomonadati</taxon>
        <taxon>Bacteroidota</taxon>
        <taxon>Cytophagia</taxon>
        <taxon>Cytophagales</taxon>
        <taxon>Flammeovirgaceae</taxon>
        <taxon>Flammeovirga</taxon>
    </lineage>
</organism>
<dbReference type="Proteomes" id="UP000682802">
    <property type="component" value="Chromosome 1"/>
</dbReference>
<sequence>METKKVFNIISVFLHPIFIPCLIAGLFLFGVNEAPWLDTQARWSLFSLIGTISTLMPISFLLLMQRFGIVESPHLHTRDERSFALSVMVVAFGLICYILYVKINVSTAMNIAFTAVTITLIIANIANFIDKISLHAIGMAGLTGILLYFITEETNANIILFDAFGFSLVLLGLSMTARLYLKAHTQYQVYVGAILGFISGYFGAILGGMMFIENLM</sequence>
<dbReference type="EMBL" id="CP076128">
    <property type="protein sequence ID" value="QWG07295.1"/>
    <property type="molecule type" value="Genomic_DNA"/>
</dbReference>
<feature type="transmembrane region" description="Helical" evidence="1">
    <location>
        <begin position="132"/>
        <end position="150"/>
    </location>
</feature>
<feature type="transmembrane region" description="Helical" evidence="1">
    <location>
        <begin position="107"/>
        <end position="125"/>
    </location>
</feature>
<name>A0ABX8GWH5_9BACT</name>
<evidence type="ECO:0000256" key="1">
    <source>
        <dbReference type="SAM" id="Phobius"/>
    </source>
</evidence>
<keyword evidence="1" id="KW-0472">Membrane</keyword>
<protein>
    <submittedName>
        <fullName evidence="2">Uncharacterized protein</fullName>
    </submittedName>
</protein>
<dbReference type="RefSeq" id="WP_144074691.1">
    <property type="nucleotide sequence ID" value="NZ_CP076128.1"/>
</dbReference>
<feature type="transmembrane region" description="Helical" evidence="1">
    <location>
        <begin position="189"/>
        <end position="212"/>
    </location>
</feature>
<evidence type="ECO:0000313" key="2">
    <source>
        <dbReference type="EMBL" id="QWG07295.1"/>
    </source>
</evidence>
<keyword evidence="1" id="KW-0812">Transmembrane</keyword>
<feature type="transmembrane region" description="Helical" evidence="1">
    <location>
        <begin position="83"/>
        <end position="101"/>
    </location>
</feature>
<proteinExistence type="predicted"/>
<reference evidence="2 3" key="1">
    <citation type="submission" date="2021-05" db="EMBL/GenBank/DDBJ databases">
        <title>Comparative genomic studies on the polysaccharide-degrading batcterial strains of the Flammeovirga genus.</title>
        <authorList>
            <person name="Zewei F."/>
            <person name="Zheng Z."/>
            <person name="Yu L."/>
            <person name="Ruyue G."/>
            <person name="Yanhong M."/>
            <person name="Yuanyuan C."/>
            <person name="Jingyan G."/>
            <person name="Wenjun H."/>
        </authorList>
    </citation>
    <scope>NUCLEOTIDE SEQUENCE [LARGE SCALE GENOMIC DNA]</scope>
    <source>
        <strain evidence="2 3">YS10</strain>
    </source>
</reference>
<feature type="transmembrane region" description="Helical" evidence="1">
    <location>
        <begin position="156"/>
        <end position="177"/>
    </location>
</feature>
<accession>A0ABX8GWH5</accession>
<gene>
    <name evidence="2" type="ORF">KM029_18625</name>
</gene>
<keyword evidence="1" id="KW-1133">Transmembrane helix</keyword>
<evidence type="ECO:0000313" key="3">
    <source>
        <dbReference type="Proteomes" id="UP000682802"/>
    </source>
</evidence>